<feature type="compositionally biased region" description="Polar residues" evidence="1">
    <location>
        <begin position="129"/>
        <end position="139"/>
    </location>
</feature>
<feature type="region of interest" description="Disordered" evidence="1">
    <location>
        <begin position="94"/>
        <end position="139"/>
    </location>
</feature>
<evidence type="ECO:0000256" key="1">
    <source>
        <dbReference type="SAM" id="MobiDB-lite"/>
    </source>
</evidence>
<feature type="compositionally biased region" description="Low complexity" evidence="1">
    <location>
        <begin position="103"/>
        <end position="123"/>
    </location>
</feature>
<name>A0A6J4TUZ9_9BACT</name>
<dbReference type="EMBL" id="CADCVN010001423">
    <property type="protein sequence ID" value="CAA9532251.1"/>
    <property type="molecule type" value="Genomic_DNA"/>
</dbReference>
<dbReference type="AlphaFoldDB" id="A0A6J4TUZ9"/>
<proteinExistence type="predicted"/>
<reference evidence="2" key="1">
    <citation type="submission" date="2020-02" db="EMBL/GenBank/DDBJ databases">
        <authorList>
            <person name="Meier V. D."/>
        </authorList>
    </citation>
    <scope>NUCLEOTIDE SEQUENCE</scope>
    <source>
        <strain evidence="2">AVDCRST_MAG96</strain>
    </source>
</reference>
<protein>
    <submittedName>
        <fullName evidence="2">Uncharacterized protein</fullName>
    </submittedName>
</protein>
<accession>A0A6J4TUZ9</accession>
<organism evidence="2">
    <name type="scientific">uncultured Segetibacter sp</name>
    <dbReference type="NCBI Taxonomy" id="481133"/>
    <lineage>
        <taxon>Bacteria</taxon>
        <taxon>Pseudomonadati</taxon>
        <taxon>Bacteroidota</taxon>
        <taxon>Chitinophagia</taxon>
        <taxon>Chitinophagales</taxon>
        <taxon>Chitinophagaceae</taxon>
        <taxon>Segetibacter</taxon>
        <taxon>environmental samples</taxon>
    </lineage>
</organism>
<evidence type="ECO:0000313" key="2">
    <source>
        <dbReference type="EMBL" id="CAA9532251.1"/>
    </source>
</evidence>
<gene>
    <name evidence="2" type="ORF">AVDCRST_MAG96-3644</name>
</gene>
<sequence length="139" mass="15126">MIAKKAITPQALPPYLSAWIDKASPLCIYTPAQIRKWTLSHLQSGLWYLECPPAFCPAEEEDEKARLFGQASTTILEDDDNDTLEAPEVVAQPAATCKRKKPSSSLKPIPSKATKTLKTATTTIPTVEAPTSTPQDNST</sequence>